<organism evidence="9 10">
    <name type="scientific">Candidatus Methylobacter titanis</name>
    <dbReference type="NCBI Taxonomy" id="3053457"/>
    <lineage>
        <taxon>Bacteria</taxon>
        <taxon>Pseudomonadati</taxon>
        <taxon>Pseudomonadota</taxon>
        <taxon>Gammaproteobacteria</taxon>
        <taxon>Methylococcales</taxon>
        <taxon>Methylococcaceae</taxon>
        <taxon>Methylobacter</taxon>
    </lineage>
</organism>
<dbReference type="Gene3D" id="3.40.50.1010">
    <property type="entry name" value="5'-nuclease"/>
    <property type="match status" value="1"/>
</dbReference>
<dbReference type="EMBL" id="JAQSDF010000071">
    <property type="protein sequence ID" value="MDI1232265.1"/>
    <property type="molecule type" value="Genomic_DNA"/>
</dbReference>
<comment type="similarity">
    <text evidence="7">Belongs to the PINc/VapC protein family.</text>
</comment>
<dbReference type="Proteomes" id="UP001160519">
    <property type="component" value="Unassembled WGS sequence"/>
</dbReference>
<evidence type="ECO:0000256" key="5">
    <source>
        <dbReference type="ARBA" id="ARBA00022801"/>
    </source>
</evidence>
<keyword evidence="10" id="KW-1185">Reference proteome</keyword>
<dbReference type="InterPro" id="IPR002716">
    <property type="entry name" value="PIN_dom"/>
</dbReference>
<protein>
    <submittedName>
        <fullName evidence="9">Type II toxin-antitoxin system VapC family toxin</fullName>
    </submittedName>
</protein>
<dbReference type="GO" id="GO:0004518">
    <property type="term" value="F:nuclease activity"/>
    <property type="evidence" value="ECO:0007669"/>
    <property type="project" value="UniProtKB-KW"/>
</dbReference>
<proteinExistence type="inferred from homology"/>
<evidence type="ECO:0000313" key="10">
    <source>
        <dbReference type="Proteomes" id="UP001160519"/>
    </source>
</evidence>
<dbReference type="Pfam" id="PF01850">
    <property type="entry name" value="PIN"/>
    <property type="match status" value="1"/>
</dbReference>
<name>A0AA43Q609_9GAMM</name>
<reference evidence="9" key="1">
    <citation type="submission" date="2023-01" db="EMBL/GenBank/DDBJ databases">
        <title>Biogeochemical cycle of methane in antarctic sediments.</title>
        <authorList>
            <person name="Roldan D.M."/>
            <person name="Menes R.J."/>
        </authorList>
    </citation>
    <scope>NUCLEOTIDE SEQUENCE [LARGE SCALE GENOMIC DNA]</scope>
    <source>
        <strain evidence="9">K-2018 MAG008</strain>
    </source>
</reference>
<evidence type="ECO:0000313" key="9">
    <source>
        <dbReference type="EMBL" id="MDI1232265.1"/>
    </source>
</evidence>
<accession>A0AA43Q609</accession>
<evidence type="ECO:0000256" key="7">
    <source>
        <dbReference type="ARBA" id="ARBA00038093"/>
    </source>
</evidence>
<keyword evidence="2" id="KW-1277">Toxin-antitoxin system</keyword>
<dbReference type="AlphaFoldDB" id="A0AA43Q609"/>
<dbReference type="InterPro" id="IPR029060">
    <property type="entry name" value="PIN-like_dom_sf"/>
</dbReference>
<keyword evidence="6" id="KW-0460">Magnesium</keyword>
<feature type="domain" description="PIN" evidence="8">
    <location>
        <begin position="2"/>
        <end position="129"/>
    </location>
</feature>
<gene>
    <name evidence="9" type="ORF">PSU93_14065</name>
</gene>
<evidence type="ECO:0000256" key="2">
    <source>
        <dbReference type="ARBA" id="ARBA00022649"/>
    </source>
</evidence>
<evidence type="ECO:0000256" key="4">
    <source>
        <dbReference type="ARBA" id="ARBA00022723"/>
    </source>
</evidence>
<comment type="caution">
    <text evidence="9">The sequence shown here is derived from an EMBL/GenBank/DDBJ whole genome shotgun (WGS) entry which is preliminary data.</text>
</comment>
<keyword evidence="5" id="KW-0378">Hydrolase</keyword>
<comment type="cofactor">
    <cofactor evidence="1">
        <name>Mg(2+)</name>
        <dbReference type="ChEBI" id="CHEBI:18420"/>
    </cofactor>
</comment>
<evidence type="ECO:0000256" key="6">
    <source>
        <dbReference type="ARBA" id="ARBA00022842"/>
    </source>
</evidence>
<evidence type="ECO:0000256" key="1">
    <source>
        <dbReference type="ARBA" id="ARBA00001946"/>
    </source>
</evidence>
<keyword evidence="3" id="KW-0540">Nuclease</keyword>
<sequence length="141" mass="15945">MYLIDTNVISEIRKGDRANIGVSQFFDVAIQNNTRLYVSSITIGELRRGVDLIFHRGDTSQGKLLENWLNSILEHYQDNILSIDCEIALLWGKLRVPEPQHALDKLIAATAVNYDLTVVTRNVKDFENTGVNLLNPFLESS</sequence>
<dbReference type="InterPro" id="IPR050556">
    <property type="entry name" value="Type_II_TA_system_RNase"/>
</dbReference>
<dbReference type="GO" id="GO:0016787">
    <property type="term" value="F:hydrolase activity"/>
    <property type="evidence" value="ECO:0007669"/>
    <property type="project" value="UniProtKB-KW"/>
</dbReference>
<evidence type="ECO:0000256" key="3">
    <source>
        <dbReference type="ARBA" id="ARBA00022722"/>
    </source>
</evidence>
<dbReference type="PANTHER" id="PTHR33653">
    <property type="entry name" value="RIBONUCLEASE VAPC2"/>
    <property type="match status" value="1"/>
</dbReference>
<dbReference type="SUPFAM" id="SSF88723">
    <property type="entry name" value="PIN domain-like"/>
    <property type="match status" value="1"/>
</dbReference>
<keyword evidence="4" id="KW-0479">Metal-binding</keyword>
<dbReference type="GO" id="GO:0046872">
    <property type="term" value="F:metal ion binding"/>
    <property type="evidence" value="ECO:0007669"/>
    <property type="project" value="UniProtKB-KW"/>
</dbReference>
<dbReference type="PANTHER" id="PTHR33653:SF1">
    <property type="entry name" value="RIBONUCLEASE VAPC2"/>
    <property type="match status" value="1"/>
</dbReference>
<evidence type="ECO:0000259" key="8">
    <source>
        <dbReference type="Pfam" id="PF01850"/>
    </source>
</evidence>
<dbReference type="CDD" id="cd18746">
    <property type="entry name" value="PIN_VapC4-5_FitB-like"/>
    <property type="match status" value="1"/>
</dbReference>